<organism evidence="2 3">
    <name type="scientific">Azospira oryzae</name>
    <dbReference type="NCBI Taxonomy" id="146939"/>
    <lineage>
        <taxon>Bacteria</taxon>
        <taxon>Pseudomonadati</taxon>
        <taxon>Pseudomonadota</taxon>
        <taxon>Betaproteobacteria</taxon>
        <taxon>Rhodocyclales</taxon>
        <taxon>Rhodocyclaceae</taxon>
        <taxon>Azospira</taxon>
    </lineage>
</organism>
<dbReference type="SUPFAM" id="SSF52833">
    <property type="entry name" value="Thioredoxin-like"/>
    <property type="match status" value="1"/>
</dbReference>
<dbReference type="InterPro" id="IPR008928">
    <property type="entry name" value="6-hairpin_glycosidase_sf"/>
</dbReference>
<dbReference type="Gene3D" id="1.50.10.10">
    <property type="match status" value="1"/>
</dbReference>
<evidence type="ECO:0000313" key="3">
    <source>
        <dbReference type="Proteomes" id="UP000292136"/>
    </source>
</evidence>
<dbReference type="RefSeq" id="WP_130459742.1">
    <property type="nucleotide sequence ID" value="NZ_SHKM01000002.1"/>
</dbReference>
<sequence length="682" mass="75676">MPNRLAAETSPYLLQHADNPVDWYPWGEEALARARAENRPILLSIGYSACHWCHVMAHECFADAIVAAEMNRLFINIKVDREERPDLDQVYQTAHQMLVGRPGGWPLTMFLAPDAMPFFGGTYFPREPRHGLPAFVEVLHSVARAFAEKQDEIAEQGRTMREAFGSTLPRAVRGEPLFNADPLAQAVAELDTNYDRRRGGFGGAPKFPRPAALDFLLRRHAATGDPHARDMALTTLERMAEGGIHDHLGGGFYRYSVDAQWSIPHFEKMLYDNAQLLHLYAEAWALSRKQVFRQAAEGIVAWLQHEMALPGGAFAAALDADSEGEEGRFYLWTAREVHALLPPQQWDVASIHWGLDGPPNFEDAEWHLRQVQPLEQVAERLRLTPGEARQQLEGARHTLLAARNERIRPGRDDKVLTGCNALAIKGLARAARAFGRPEWLGLACGAADFLQRELWRDGRLLAAWKDGRARLPAYLDDHAFLLEAMLELLQAGWRDADYRCAVALADALLQHFEDREEGGFFFTAHDHEALIYRTKPVEDHATPSGNGVAAFALGRLALLSGEPRYAAAARRALALFLPDLRQHPGAHPGLLNVLGDELSPPALAVLQGPAAELARWQDEIGRLPAPWLLAVAPTGGDERPPPLRKPETERVNAWVCAGVTCLPPIDGLEALLGMLAKPLKVH</sequence>
<gene>
    <name evidence="2" type="ORF">EV678_2497</name>
</gene>
<comment type="caution">
    <text evidence="2">The sequence shown here is derived from an EMBL/GenBank/DDBJ whole genome shotgun (WGS) entry which is preliminary data.</text>
</comment>
<dbReference type="Proteomes" id="UP000292136">
    <property type="component" value="Unassembled WGS sequence"/>
</dbReference>
<dbReference type="CDD" id="cd02955">
    <property type="entry name" value="SSP411"/>
    <property type="match status" value="1"/>
</dbReference>
<evidence type="ECO:0000259" key="1">
    <source>
        <dbReference type="Pfam" id="PF03190"/>
    </source>
</evidence>
<dbReference type="Pfam" id="PF03190">
    <property type="entry name" value="Thioredox_DsbH"/>
    <property type="match status" value="1"/>
</dbReference>
<accession>A0ABY0IN35</accession>
<evidence type="ECO:0000313" key="2">
    <source>
        <dbReference type="EMBL" id="RZT76618.1"/>
    </source>
</evidence>
<dbReference type="PANTHER" id="PTHR42899">
    <property type="entry name" value="SPERMATOGENESIS-ASSOCIATED PROTEIN 20"/>
    <property type="match status" value="1"/>
</dbReference>
<reference evidence="2 3" key="1">
    <citation type="submission" date="2019-02" db="EMBL/GenBank/DDBJ databases">
        <title>Genomic Encyclopedia of Type Strains, Phase IV (KMG-IV): sequencing the most valuable type-strain genomes for metagenomic binning, comparative biology and taxonomic classification.</title>
        <authorList>
            <person name="Goeker M."/>
        </authorList>
    </citation>
    <scope>NUCLEOTIDE SEQUENCE [LARGE SCALE GENOMIC DNA]</scope>
    <source>
        <strain evidence="2 3">DSM 21223</strain>
    </source>
</reference>
<dbReference type="PIRSF" id="PIRSF006402">
    <property type="entry name" value="UCP006402_thioredoxin"/>
    <property type="match status" value="1"/>
</dbReference>
<dbReference type="InterPro" id="IPR036249">
    <property type="entry name" value="Thioredoxin-like_sf"/>
</dbReference>
<dbReference type="InterPro" id="IPR004879">
    <property type="entry name" value="Ssp411-like_TRX"/>
</dbReference>
<proteinExistence type="predicted"/>
<dbReference type="PANTHER" id="PTHR42899:SF1">
    <property type="entry name" value="SPERMATOGENESIS-ASSOCIATED PROTEIN 20"/>
    <property type="match status" value="1"/>
</dbReference>
<dbReference type="InterPro" id="IPR012341">
    <property type="entry name" value="6hp_glycosidase-like_sf"/>
</dbReference>
<dbReference type="Gene3D" id="3.40.30.10">
    <property type="entry name" value="Glutaredoxin"/>
    <property type="match status" value="1"/>
</dbReference>
<name>A0ABY0IN35_9RHOO</name>
<dbReference type="InterPro" id="IPR024705">
    <property type="entry name" value="Ssp411"/>
</dbReference>
<dbReference type="SUPFAM" id="SSF48208">
    <property type="entry name" value="Six-hairpin glycosidases"/>
    <property type="match status" value="1"/>
</dbReference>
<dbReference type="EMBL" id="SHKM01000002">
    <property type="protein sequence ID" value="RZT76618.1"/>
    <property type="molecule type" value="Genomic_DNA"/>
</dbReference>
<feature type="domain" description="Spermatogenesis-associated protein 20-like TRX" evidence="1">
    <location>
        <begin position="2"/>
        <end position="163"/>
    </location>
</feature>
<keyword evidence="3" id="KW-1185">Reference proteome</keyword>
<protein>
    <recommendedName>
        <fullName evidence="1">Spermatogenesis-associated protein 20-like TRX domain-containing protein</fullName>
    </recommendedName>
</protein>